<dbReference type="InterPro" id="IPR000195">
    <property type="entry name" value="Rab-GAP-TBC_dom"/>
</dbReference>
<evidence type="ECO:0000259" key="1">
    <source>
        <dbReference type="PROSITE" id="PS50086"/>
    </source>
</evidence>
<dbReference type="Proteomes" id="UP001057375">
    <property type="component" value="Unassembled WGS sequence"/>
</dbReference>
<feature type="domain" description="Rab-GAP TBC" evidence="1">
    <location>
        <begin position="50"/>
        <end position="237"/>
    </location>
</feature>
<dbReference type="Gene3D" id="1.10.472.80">
    <property type="entry name" value="Ypt/Rab-GAP domain of gyp1p, domain 3"/>
    <property type="match status" value="2"/>
</dbReference>
<evidence type="ECO:0000313" key="2">
    <source>
        <dbReference type="EMBL" id="GKT22610.1"/>
    </source>
</evidence>
<dbReference type="PROSITE" id="PS50086">
    <property type="entry name" value="TBC_RABGAP"/>
    <property type="match status" value="1"/>
</dbReference>
<evidence type="ECO:0000313" key="3">
    <source>
        <dbReference type="Proteomes" id="UP001057375"/>
    </source>
</evidence>
<proteinExistence type="predicted"/>
<gene>
    <name evidence="2" type="ORF">ADUPG1_012172</name>
</gene>
<name>A0ABQ5JYJ1_9EUKA</name>
<sequence length="428" mass="49323">MGDSRTIAHYFADALKFDSSSPTAEDIEEHLNQLRILTLKFGIPDVKIAAGSTSVRERVWKCFLRTGNADVGTYLSLVDRGKSSVYDKIKRDIHRLITSDQPIYQHVPTEKFERLLNAFIHYKEDKKLTKISYVQGMNAIAAPLLYALPEPDAFFAFVRIITKHCPMYFSERMEGVYAGTTFIDDILRTVDPQLHKHLKAHHLPPSVWAFPRLLSFCASDHPLFESLHLWDFFFAFGLHLVVPAVVSQAILHRKELLKTTKPLEKLQEHRSLDAKQTIKCIRDITKKISENQHSILVLHMMDHELHKHLKAHHLPPSVWAFPRLLSFCASDHPLFESLHLWDFFFAFGLHLVVPAVVSQAILHRKELLKTTKPLEKLQEHRSLDAKQTIKCIRDITKKISENQHSILVLHMMDHEVAQELVPIHVKGK</sequence>
<dbReference type="Gene3D" id="1.10.8.270">
    <property type="entry name" value="putative rabgap domain of human tbc1 domain family member 14 like domains"/>
    <property type="match status" value="1"/>
</dbReference>
<dbReference type="SMART" id="SM00164">
    <property type="entry name" value="TBC"/>
    <property type="match status" value="1"/>
</dbReference>
<dbReference type="InterPro" id="IPR035969">
    <property type="entry name" value="Rab-GAP_TBC_sf"/>
</dbReference>
<organism evidence="2 3">
    <name type="scientific">Aduncisulcus paluster</name>
    <dbReference type="NCBI Taxonomy" id="2918883"/>
    <lineage>
        <taxon>Eukaryota</taxon>
        <taxon>Metamonada</taxon>
        <taxon>Carpediemonas-like organisms</taxon>
        <taxon>Aduncisulcus</taxon>
    </lineage>
</organism>
<dbReference type="EMBL" id="BQXS01012413">
    <property type="protein sequence ID" value="GKT22610.1"/>
    <property type="molecule type" value="Genomic_DNA"/>
</dbReference>
<accession>A0ABQ5JYJ1</accession>
<keyword evidence="3" id="KW-1185">Reference proteome</keyword>
<reference evidence="2" key="1">
    <citation type="submission" date="2022-03" db="EMBL/GenBank/DDBJ databases">
        <title>Draft genome sequence of Aduncisulcus paluster, a free-living microaerophilic Fornicata.</title>
        <authorList>
            <person name="Yuyama I."/>
            <person name="Kume K."/>
            <person name="Tamura T."/>
            <person name="Inagaki Y."/>
            <person name="Hashimoto T."/>
        </authorList>
    </citation>
    <scope>NUCLEOTIDE SEQUENCE</scope>
    <source>
        <strain evidence="2">NY0171</strain>
    </source>
</reference>
<dbReference type="PANTHER" id="PTHR22957:SF263">
    <property type="entry name" value="MITOTIC CHECK POINT PROTEIN BUB2"/>
    <property type="match status" value="1"/>
</dbReference>
<protein>
    <recommendedName>
        <fullName evidence="1">Rab-GAP TBC domain-containing protein</fullName>
    </recommendedName>
</protein>
<dbReference type="PANTHER" id="PTHR22957">
    <property type="entry name" value="TBC1 DOMAIN FAMILY MEMBER GTPASE-ACTIVATING PROTEIN"/>
    <property type="match status" value="1"/>
</dbReference>
<dbReference type="Pfam" id="PF00566">
    <property type="entry name" value="RabGAP-TBC"/>
    <property type="match status" value="2"/>
</dbReference>
<comment type="caution">
    <text evidence="2">The sequence shown here is derived from an EMBL/GenBank/DDBJ whole genome shotgun (WGS) entry which is preliminary data.</text>
</comment>
<dbReference type="SUPFAM" id="SSF47923">
    <property type="entry name" value="Ypt/Rab-GAP domain of gyp1p"/>
    <property type="match status" value="3"/>
</dbReference>